<keyword evidence="3" id="KW-1185">Reference proteome</keyword>
<organism evidence="2 3">
    <name type="scientific">Rosa chinensis</name>
    <name type="common">China rose</name>
    <dbReference type="NCBI Taxonomy" id="74649"/>
    <lineage>
        <taxon>Eukaryota</taxon>
        <taxon>Viridiplantae</taxon>
        <taxon>Streptophyta</taxon>
        <taxon>Embryophyta</taxon>
        <taxon>Tracheophyta</taxon>
        <taxon>Spermatophyta</taxon>
        <taxon>Magnoliopsida</taxon>
        <taxon>eudicotyledons</taxon>
        <taxon>Gunneridae</taxon>
        <taxon>Pentapetalae</taxon>
        <taxon>rosids</taxon>
        <taxon>fabids</taxon>
        <taxon>Rosales</taxon>
        <taxon>Rosaceae</taxon>
        <taxon>Rosoideae</taxon>
        <taxon>Rosoideae incertae sedis</taxon>
        <taxon>Rosa</taxon>
    </lineage>
</organism>
<evidence type="ECO:0000313" key="3">
    <source>
        <dbReference type="Proteomes" id="UP000238479"/>
    </source>
</evidence>
<dbReference type="Gramene" id="PRQ20550">
    <property type="protein sequence ID" value="PRQ20550"/>
    <property type="gene ID" value="RchiOBHm_Chr7g0229421"/>
</dbReference>
<dbReference type="Proteomes" id="UP000238479">
    <property type="component" value="Chromosome 7"/>
</dbReference>
<gene>
    <name evidence="2" type="ORF">RchiOBHm_Chr7g0229421</name>
</gene>
<sequence length="62" mass="7065">MSGCLLSFFIVLILISEMCLSSKFLCICSACEPFLNYHWQHYTHILYGASLLASPKLYCLDL</sequence>
<dbReference type="EMBL" id="PDCK01000045">
    <property type="protein sequence ID" value="PRQ20550.1"/>
    <property type="molecule type" value="Genomic_DNA"/>
</dbReference>
<keyword evidence="1" id="KW-0732">Signal</keyword>
<evidence type="ECO:0000313" key="2">
    <source>
        <dbReference type="EMBL" id="PRQ20550.1"/>
    </source>
</evidence>
<accession>A0A2P6PF49</accession>
<dbReference type="AlphaFoldDB" id="A0A2P6PF49"/>
<feature type="chain" id="PRO_5015148178" evidence="1">
    <location>
        <begin position="22"/>
        <end position="62"/>
    </location>
</feature>
<reference evidence="2 3" key="1">
    <citation type="journal article" date="2018" name="Nat. Genet.">
        <title>The Rosa genome provides new insights in the design of modern roses.</title>
        <authorList>
            <person name="Bendahmane M."/>
        </authorList>
    </citation>
    <scope>NUCLEOTIDE SEQUENCE [LARGE SCALE GENOMIC DNA]</scope>
    <source>
        <strain evidence="3">cv. Old Blush</strain>
    </source>
</reference>
<protein>
    <submittedName>
        <fullName evidence="2">Uncharacterized protein</fullName>
    </submittedName>
</protein>
<comment type="caution">
    <text evidence="2">The sequence shown here is derived from an EMBL/GenBank/DDBJ whole genome shotgun (WGS) entry which is preliminary data.</text>
</comment>
<proteinExistence type="predicted"/>
<evidence type="ECO:0000256" key="1">
    <source>
        <dbReference type="SAM" id="SignalP"/>
    </source>
</evidence>
<name>A0A2P6PF49_ROSCH</name>
<feature type="signal peptide" evidence="1">
    <location>
        <begin position="1"/>
        <end position="21"/>
    </location>
</feature>